<gene>
    <name evidence="5" type="ORF">BOTBODRAFT_178947</name>
</gene>
<dbReference type="HOGENOM" id="CLU_1128907_0_0_1"/>
<organism evidence="5 6">
    <name type="scientific">Botryobasidium botryosum (strain FD-172 SS1)</name>
    <dbReference type="NCBI Taxonomy" id="930990"/>
    <lineage>
        <taxon>Eukaryota</taxon>
        <taxon>Fungi</taxon>
        <taxon>Dikarya</taxon>
        <taxon>Basidiomycota</taxon>
        <taxon>Agaricomycotina</taxon>
        <taxon>Agaricomycetes</taxon>
        <taxon>Cantharellales</taxon>
        <taxon>Botryobasidiaceae</taxon>
        <taxon>Botryobasidium</taxon>
    </lineage>
</organism>
<dbReference type="GO" id="GO:0004672">
    <property type="term" value="F:protein kinase activity"/>
    <property type="evidence" value="ECO:0007669"/>
    <property type="project" value="InterPro"/>
</dbReference>
<dbReference type="Pfam" id="PF00069">
    <property type="entry name" value="Pkinase"/>
    <property type="match status" value="1"/>
</dbReference>
<reference evidence="6" key="1">
    <citation type="journal article" date="2014" name="Proc. Natl. Acad. Sci. U.S.A.">
        <title>Extensive sampling of basidiomycete genomes demonstrates inadequacy of the white-rot/brown-rot paradigm for wood decay fungi.</title>
        <authorList>
            <person name="Riley R."/>
            <person name="Salamov A.A."/>
            <person name="Brown D.W."/>
            <person name="Nagy L.G."/>
            <person name="Floudas D."/>
            <person name="Held B.W."/>
            <person name="Levasseur A."/>
            <person name="Lombard V."/>
            <person name="Morin E."/>
            <person name="Otillar R."/>
            <person name="Lindquist E.A."/>
            <person name="Sun H."/>
            <person name="LaButti K.M."/>
            <person name="Schmutz J."/>
            <person name="Jabbour D."/>
            <person name="Luo H."/>
            <person name="Baker S.E."/>
            <person name="Pisabarro A.G."/>
            <person name="Walton J.D."/>
            <person name="Blanchette R.A."/>
            <person name="Henrissat B."/>
            <person name="Martin F."/>
            <person name="Cullen D."/>
            <person name="Hibbett D.S."/>
            <person name="Grigoriev I.V."/>
        </authorList>
    </citation>
    <scope>NUCLEOTIDE SEQUENCE [LARGE SCALE GENOMIC DNA]</scope>
    <source>
        <strain evidence="6">FD-172 SS1</strain>
    </source>
</reference>
<keyword evidence="6" id="KW-1185">Reference proteome</keyword>
<evidence type="ECO:0000313" key="6">
    <source>
        <dbReference type="Proteomes" id="UP000027195"/>
    </source>
</evidence>
<dbReference type="PROSITE" id="PS50011">
    <property type="entry name" value="PROTEIN_KINASE_DOM"/>
    <property type="match status" value="1"/>
</dbReference>
<accession>A0A067MD95</accession>
<keyword evidence="3" id="KW-0067">ATP-binding</keyword>
<keyword evidence="2" id="KW-0547">Nucleotide-binding</keyword>
<dbReference type="Gene3D" id="1.10.510.10">
    <property type="entry name" value="Transferase(Phosphotransferase) domain 1"/>
    <property type="match status" value="1"/>
</dbReference>
<evidence type="ECO:0000259" key="4">
    <source>
        <dbReference type="PROSITE" id="PS50011"/>
    </source>
</evidence>
<proteinExistence type="inferred from homology"/>
<comment type="similarity">
    <text evidence="1">Belongs to the protein kinase superfamily. STE Ser/Thr protein kinase family. STE20 subfamily.</text>
</comment>
<dbReference type="Proteomes" id="UP000027195">
    <property type="component" value="Unassembled WGS sequence"/>
</dbReference>
<dbReference type="SMART" id="SM00220">
    <property type="entry name" value="S_TKc"/>
    <property type="match status" value="1"/>
</dbReference>
<dbReference type="PANTHER" id="PTHR45832">
    <property type="entry name" value="SERINE/THREONINE-PROTEIN KINASE SAMKA-RELATED-RELATED"/>
    <property type="match status" value="1"/>
</dbReference>
<dbReference type="InterPro" id="IPR011009">
    <property type="entry name" value="Kinase-like_dom_sf"/>
</dbReference>
<dbReference type="STRING" id="930990.A0A067MD95"/>
<dbReference type="OrthoDB" id="4062651at2759"/>
<dbReference type="GO" id="GO:0005524">
    <property type="term" value="F:ATP binding"/>
    <property type="evidence" value="ECO:0007669"/>
    <property type="project" value="UniProtKB-KW"/>
</dbReference>
<dbReference type="SUPFAM" id="SSF56112">
    <property type="entry name" value="Protein kinase-like (PK-like)"/>
    <property type="match status" value="1"/>
</dbReference>
<dbReference type="InterPro" id="IPR000719">
    <property type="entry name" value="Prot_kinase_dom"/>
</dbReference>
<dbReference type="InterPro" id="IPR051931">
    <property type="entry name" value="PAK3-like"/>
</dbReference>
<dbReference type="InterPro" id="IPR008271">
    <property type="entry name" value="Ser/Thr_kinase_AS"/>
</dbReference>
<dbReference type="AlphaFoldDB" id="A0A067MD95"/>
<name>A0A067MD95_BOTB1</name>
<protein>
    <recommendedName>
        <fullName evidence="4">Protein kinase domain-containing protein</fullName>
    </recommendedName>
</protein>
<sequence>MVFRADTLPHHGRVSTVAVKHITLRTRESMLSVWHEVNIMRQLKHNNIVAFTGAIRPDNNKVCITLKYIDGATTADLCLRNVLGERHVARICDEVLKGLQYLNLHLIVHRDIKPDNILVSRTGQVKIADFGIAGQFAPGRLTDNWCGGPIGWMAPEFEAGQEYSLNVDIWALGRLAAVLSGVQRDSRFKAVPALSMSSTLTAFIQLCQQPRSSRPTAGRLRNPPHSFLQIACGAEDLARLDFGPSP</sequence>
<dbReference type="EMBL" id="KL198077">
    <property type="protein sequence ID" value="KDQ09566.1"/>
    <property type="molecule type" value="Genomic_DNA"/>
</dbReference>
<evidence type="ECO:0000313" key="5">
    <source>
        <dbReference type="EMBL" id="KDQ09566.1"/>
    </source>
</evidence>
<feature type="domain" description="Protein kinase" evidence="4">
    <location>
        <begin position="1"/>
        <end position="228"/>
    </location>
</feature>
<dbReference type="InParanoid" id="A0A067MD95"/>
<dbReference type="PROSITE" id="PS00108">
    <property type="entry name" value="PROTEIN_KINASE_ST"/>
    <property type="match status" value="1"/>
</dbReference>
<dbReference type="PANTHER" id="PTHR45832:SF22">
    <property type="entry name" value="SERINE_THREONINE-PROTEIN KINASE SAMKA-RELATED"/>
    <property type="match status" value="1"/>
</dbReference>
<evidence type="ECO:0000256" key="3">
    <source>
        <dbReference type="ARBA" id="ARBA00022840"/>
    </source>
</evidence>
<evidence type="ECO:0000256" key="1">
    <source>
        <dbReference type="ARBA" id="ARBA00008874"/>
    </source>
</evidence>
<evidence type="ECO:0000256" key="2">
    <source>
        <dbReference type="ARBA" id="ARBA00022741"/>
    </source>
</evidence>